<evidence type="ECO:0000256" key="1">
    <source>
        <dbReference type="ARBA" id="ARBA00004651"/>
    </source>
</evidence>
<dbReference type="InterPro" id="IPR051907">
    <property type="entry name" value="DoxX-like_oxidoreductase"/>
</dbReference>
<evidence type="ECO:0000313" key="9">
    <source>
        <dbReference type="Proteomes" id="UP000195440"/>
    </source>
</evidence>
<feature type="transmembrane region" description="Helical" evidence="7">
    <location>
        <begin position="75"/>
        <end position="95"/>
    </location>
</feature>
<accession>A0A1Y3P259</accession>
<gene>
    <name evidence="8" type="ORF">AUC60_10680</name>
</gene>
<reference evidence="8 9" key="1">
    <citation type="journal article" date="2017" name="Syst. Appl. Microbiol.">
        <title>Pseudomonas caspiana sp. nov., a citrus pathogen in the Pseudomonas syringae phylogenetic group.</title>
        <authorList>
            <person name="Busquets A."/>
            <person name="Gomila M."/>
            <person name="Beiki F."/>
            <person name="Mulet M."/>
            <person name="Rahimian H."/>
            <person name="Garcia-Valdes E."/>
            <person name="Lalucat J."/>
        </authorList>
    </citation>
    <scope>NUCLEOTIDE SEQUENCE [LARGE SCALE GENOMIC DNA]</scope>
    <source>
        <strain evidence="8 9">FBF102</strain>
    </source>
</reference>
<comment type="caution">
    <text evidence="8">The sequence shown here is derived from an EMBL/GenBank/DDBJ whole genome shotgun (WGS) entry which is preliminary data.</text>
</comment>
<feature type="transmembrane region" description="Helical" evidence="7">
    <location>
        <begin position="107"/>
        <end position="126"/>
    </location>
</feature>
<evidence type="ECO:0000313" key="8">
    <source>
        <dbReference type="EMBL" id="OUM73905.1"/>
    </source>
</evidence>
<protein>
    <submittedName>
        <fullName evidence="8">LysR family transcriptional regulator</fullName>
    </submittedName>
</protein>
<keyword evidence="5 7" id="KW-1133">Transmembrane helix</keyword>
<dbReference type="GO" id="GO:0005886">
    <property type="term" value="C:plasma membrane"/>
    <property type="evidence" value="ECO:0007669"/>
    <property type="project" value="UniProtKB-SubCell"/>
</dbReference>
<dbReference type="EMBL" id="LOHF01000007">
    <property type="protein sequence ID" value="OUM73905.1"/>
    <property type="molecule type" value="Genomic_DNA"/>
</dbReference>
<dbReference type="OrthoDB" id="9792760at2"/>
<evidence type="ECO:0000256" key="5">
    <source>
        <dbReference type="ARBA" id="ARBA00022989"/>
    </source>
</evidence>
<keyword evidence="4 7" id="KW-0812">Transmembrane</keyword>
<sequence length="137" mass="14050">MNTNTQAAFTSLAGRALLASLFLFSGFGKLAAPAATKGYIAASGMPFPELAFIAALIVEIGFATALVLGYKARPIALLMAGFTVVTAVVFHNNFADQGQLINFLKNIAIAGGLLQIAANGAGAFSLDARSRKTLAVA</sequence>
<dbReference type="InterPro" id="IPR032808">
    <property type="entry name" value="DoxX"/>
</dbReference>
<comment type="subcellular location">
    <subcellularLocation>
        <location evidence="1">Cell membrane</location>
        <topology evidence="1">Multi-pass membrane protein</topology>
    </subcellularLocation>
</comment>
<name>A0A1Y3P259_9PSED</name>
<feature type="transmembrane region" description="Helical" evidence="7">
    <location>
        <begin position="50"/>
        <end position="68"/>
    </location>
</feature>
<comment type="similarity">
    <text evidence="2">Belongs to the DoxX family.</text>
</comment>
<dbReference type="AlphaFoldDB" id="A0A1Y3P259"/>
<dbReference type="PANTHER" id="PTHR33452:SF1">
    <property type="entry name" value="INNER MEMBRANE PROTEIN YPHA-RELATED"/>
    <property type="match status" value="1"/>
</dbReference>
<keyword evidence="6 7" id="KW-0472">Membrane</keyword>
<keyword evidence="3" id="KW-1003">Cell membrane</keyword>
<evidence type="ECO:0000256" key="7">
    <source>
        <dbReference type="SAM" id="Phobius"/>
    </source>
</evidence>
<dbReference type="Pfam" id="PF07681">
    <property type="entry name" value="DoxX"/>
    <property type="match status" value="1"/>
</dbReference>
<proteinExistence type="inferred from homology"/>
<dbReference type="PANTHER" id="PTHR33452">
    <property type="entry name" value="OXIDOREDUCTASE CATD-RELATED"/>
    <property type="match status" value="1"/>
</dbReference>
<evidence type="ECO:0000256" key="6">
    <source>
        <dbReference type="ARBA" id="ARBA00023136"/>
    </source>
</evidence>
<evidence type="ECO:0000256" key="3">
    <source>
        <dbReference type="ARBA" id="ARBA00022475"/>
    </source>
</evidence>
<dbReference type="Proteomes" id="UP000195440">
    <property type="component" value="Unassembled WGS sequence"/>
</dbReference>
<organism evidence="8 9">
    <name type="scientific">Pseudomonas caspiana</name>
    <dbReference type="NCBI Taxonomy" id="1451454"/>
    <lineage>
        <taxon>Bacteria</taxon>
        <taxon>Pseudomonadati</taxon>
        <taxon>Pseudomonadota</taxon>
        <taxon>Gammaproteobacteria</taxon>
        <taxon>Pseudomonadales</taxon>
        <taxon>Pseudomonadaceae</taxon>
        <taxon>Pseudomonas</taxon>
    </lineage>
</organism>
<dbReference type="RefSeq" id="WP_087266560.1">
    <property type="nucleotide sequence ID" value="NZ_JBJGBV010000009.1"/>
</dbReference>
<evidence type="ECO:0000256" key="4">
    <source>
        <dbReference type="ARBA" id="ARBA00022692"/>
    </source>
</evidence>
<evidence type="ECO:0000256" key="2">
    <source>
        <dbReference type="ARBA" id="ARBA00006679"/>
    </source>
</evidence>
<keyword evidence="9" id="KW-1185">Reference proteome</keyword>